<evidence type="ECO:0000313" key="2">
    <source>
        <dbReference type="EMBL" id="MDT0264875.1"/>
    </source>
</evidence>
<evidence type="ECO:0008006" key="4">
    <source>
        <dbReference type="Google" id="ProtNLM"/>
    </source>
</evidence>
<keyword evidence="1" id="KW-0472">Membrane</keyword>
<evidence type="ECO:0000256" key="1">
    <source>
        <dbReference type="SAM" id="Phobius"/>
    </source>
</evidence>
<name>A0ABU2JIR3_9ACTN</name>
<keyword evidence="1" id="KW-0812">Transmembrane</keyword>
<organism evidence="2 3">
    <name type="scientific">Streptomyces chisholmiae</name>
    <dbReference type="NCBI Taxonomy" id="3075540"/>
    <lineage>
        <taxon>Bacteria</taxon>
        <taxon>Bacillati</taxon>
        <taxon>Actinomycetota</taxon>
        <taxon>Actinomycetes</taxon>
        <taxon>Kitasatosporales</taxon>
        <taxon>Streptomycetaceae</taxon>
        <taxon>Streptomyces</taxon>
    </lineage>
</organism>
<proteinExistence type="predicted"/>
<reference evidence="3" key="1">
    <citation type="submission" date="2023-07" db="EMBL/GenBank/DDBJ databases">
        <title>30 novel species of actinomycetes from the DSMZ collection.</title>
        <authorList>
            <person name="Nouioui I."/>
        </authorList>
    </citation>
    <scope>NUCLEOTIDE SEQUENCE [LARGE SCALE GENOMIC DNA]</scope>
    <source>
        <strain evidence="3">DSM 44915</strain>
    </source>
</reference>
<protein>
    <recommendedName>
        <fullName evidence="4">DNA-directed RNA polymerase specialized sigma24 family protein</fullName>
    </recommendedName>
</protein>
<dbReference type="RefSeq" id="WP_311663564.1">
    <property type="nucleotide sequence ID" value="NZ_JAVREO010000001.1"/>
</dbReference>
<keyword evidence="3" id="KW-1185">Reference proteome</keyword>
<dbReference type="EMBL" id="JAVREO010000001">
    <property type="protein sequence ID" value="MDT0264875.1"/>
    <property type="molecule type" value="Genomic_DNA"/>
</dbReference>
<keyword evidence="1" id="KW-1133">Transmembrane helix</keyword>
<evidence type="ECO:0000313" key="3">
    <source>
        <dbReference type="Proteomes" id="UP001183410"/>
    </source>
</evidence>
<accession>A0ABU2JIR3</accession>
<feature type="transmembrane region" description="Helical" evidence="1">
    <location>
        <begin position="231"/>
        <end position="252"/>
    </location>
</feature>
<dbReference type="Proteomes" id="UP001183410">
    <property type="component" value="Unassembled WGS sequence"/>
</dbReference>
<comment type="caution">
    <text evidence="2">The sequence shown here is derived from an EMBL/GenBank/DDBJ whole genome shotgun (WGS) entry which is preliminary data.</text>
</comment>
<gene>
    <name evidence="2" type="ORF">RM844_01075</name>
</gene>
<sequence length="658" mass="67518">MPSSDISPSDTRRAAPALAIDQAEAVLVEHYPRLVRIGYLILPQSFGRHRRVLAAHALVQRALPRGRAVDEAPPVLPAQRDGSGVAAAPVSEAGYALLRLRVVRAALAAQRPVRVAGREVGWLPRVPLALPRVWGLRLFPRAGEPEEVALDQRLGVLSAAARAAFALRRIDGLSPAEVRLLLAGAGEPAERIEAALAAADAVVGETPLVDPCTLQARPTDLLRRRQYARTALVGAVAVAVAAGAVTLVPGGWGPDGAAAPPYSENAAAEAALDPAGLRRVPADDWLAAPRLDFSVWPARGDALDDTGLLRRALAVWARPGDEVTVSATPGTQTGPPPGPAQLLFAGESGGASVVLLYDGLRLVRYAEPSGARDGAVVLDLARVDGAGLAGASAVVVQRGDGNTRYLTAPWVTGAASVDLLEPREPAAELPVDEHGVTGPVHTPAQEGECRTVPSLELSAEGLAGPLLLTDLGELAPAQLTHGVPGVARDDAAPADSGGARAAWAPLACQLAAVAGGGVRSVNAWEFAEQSLPEHAGTGRWVCGRAETWRGGGATAWTHFVDPSLEGSGAAVVTAAAEEDPACGERRPEVLSGVLWRSPDASWYLLAAGSEQVTEIAASGGVSGEGAERTLALPATEGAQARLTGSLADGGELLMLGGG</sequence>